<evidence type="ECO:0000313" key="2">
    <source>
        <dbReference type="Proteomes" id="UP001310594"/>
    </source>
</evidence>
<name>A0AAN7WDI4_9PEZI</name>
<protein>
    <submittedName>
        <fullName evidence="1">Uncharacterized protein</fullName>
    </submittedName>
</protein>
<organism evidence="1 2">
    <name type="scientific">Elasticomyces elasticus</name>
    <dbReference type="NCBI Taxonomy" id="574655"/>
    <lineage>
        <taxon>Eukaryota</taxon>
        <taxon>Fungi</taxon>
        <taxon>Dikarya</taxon>
        <taxon>Ascomycota</taxon>
        <taxon>Pezizomycotina</taxon>
        <taxon>Dothideomycetes</taxon>
        <taxon>Dothideomycetidae</taxon>
        <taxon>Mycosphaerellales</taxon>
        <taxon>Teratosphaeriaceae</taxon>
        <taxon>Elasticomyces</taxon>
    </lineage>
</organism>
<accession>A0AAN7WDI4</accession>
<evidence type="ECO:0000313" key="1">
    <source>
        <dbReference type="EMBL" id="KAK5706908.1"/>
    </source>
</evidence>
<gene>
    <name evidence="1" type="ORF">LTR97_001900</name>
</gene>
<dbReference type="EMBL" id="JAVRQU010000002">
    <property type="protein sequence ID" value="KAK5706908.1"/>
    <property type="molecule type" value="Genomic_DNA"/>
</dbReference>
<dbReference type="AlphaFoldDB" id="A0AAN7WDI4"/>
<reference evidence="1" key="1">
    <citation type="submission" date="2023-08" db="EMBL/GenBank/DDBJ databases">
        <title>Black Yeasts Isolated from many extreme environments.</title>
        <authorList>
            <person name="Coleine C."/>
            <person name="Stajich J.E."/>
            <person name="Selbmann L."/>
        </authorList>
    </citation>
    <scope>NUCLEOTIDE SEQUENCE</scope>
    <source>
        <strain evidence="1">CCFEE 5810</strain>
    </source>
</reference>
<proteinExistence type="predicted"/>
<comment type="caution">
    <text evidence="1">The sequence shown here is derived from an EMBL/GenBank/DDBJ whole genome shotgun (WGS) entry which is preliminary data.</text>
</comment>
<dbReference type="Proteomes" id="UP001310594">
    <property type="component" value="Unassembled WGS sequence"/>
</dbReference>
<sequence length="193" mass="21414">MENDKAFFQAVLVIMDMKIPDPTRDTHRFCGSFLHGMKASNPRFVELPAMTALGIPMAMTTADCSHKGIELMNLRIAYMMIDSDQQGSTFGQLPQMDDVPVGGVLLARRDGRHVQTLQVVAVVDFLRDVARQMADFVDQQEGGGEKVGESIVERPTINPAAFVKAFKTMKEKAVADRDIRWAGIECPVLLEED</sequence>